<evidence type="ECO:0000256" key="17">
    <source>
        <dbReference type="SAM" id="MobiDB-lite"/>
    </source>
</evidence>
<evidence type="ECO:0000256" key="16">
    <source>
        <dbReference type="ARBA" id="ARBA00048808"/>
    </source>
</evidence>
<evidence type="ECO:0000313" key="19">
    <source>
        <dbReference type="Proteomes" id="UP001281761"/>
    </source>
</evidence>
<comment type="cofactor">
    <cofactor evidence="1">
        <name>pyridoxal 5'-phosphate</name>
        <dbReference type="ChEBI" id="CHEBI:597326"/>
    </cofactor>
</comment>
<evidence type="ECO:0000256" key="2">
    <source>
        <dbReference type="ARBA" id="ARBA00002552"/>
    </source>
</evidence>
<dbReference type="InterPro" id="IPR015421">
    <property type="entry name" value="PyrdxlP-dep_Trfase_major"/>
</dbReference>
<dbReference type="InterPro" id="IPR008829">
    <property type="entry name" value="SepSecS/SepCysS"/>
</dbReference>
<dbReference type="PANTHER" id="PTHR12944">
    <property type="entry name" value="SOLUBLE LIVER ANTIGEN/LIVER PANCREAS ANTIGEN"/>
    <property type="match status" value="1"/>
</dbReference>
<keyword evidence="19" id="KW-1185">Reference proteome</keyword>
<comment type="similarity">
    <text evidence="4">Belongs to the SepSecS family.</text>
</comment>
<reference evidence="18 19" key="1">
    <citation type="journal article" date="2022" name="bioRxiv">
        <title>Genomics of Preaxostyla Flagellates Illuminates Evolutionary Transitions and the Path Towards Mitochondrial Loss.</title>
        <authorList>
            <person name="Novak L.V.F."/>
            <person name="Treitli S.C."/>
            <person name="Pyrih J."/>
            <person name="Halakuc P."/>
            <person name="Pipaliya S.V."/>
            <person name="Vacek V."/>
            <person name="Brzon O."/>
            <person name="Soukal P."/>
            <person name="Eme L."/>
            <person name="Dacks J.B."/>
            <person name="Karnkowska A."/>
            <person name="Elias M."/>
            <person name="Hampl V."/>
        </authorList>
    </citation>
    <scope>NUCLEOTIDE SEQUENCE [LARGE SCALE GENOMIC DNA]</scope>
    <source>
        <strain evidence="18">NAU3</strain>
        <tissue evidence="18">Gut</tissue>
    </source>
</reference>
<comment type="pathway">
    <text evidence="3">Aminoacyl-tRNA biosynthesis; selenocysteinyl-tRNA(Sec) biosynthesis; selenocysteinyl-tRNA(Sec) from L-seryl-tRNA(Sec) (archaeal/eukaryal route): step 2/2.</text>
</comment>
<gene>
    <name evidence="18" type="ORF">BLNAU_783</name>
</gene>
<dbReference type="EC" id="2.9.1.2" evidence="5"/>
<dbReference type="PANTHER" id="PTHR12944:SF2">
    <property type="entry name" value="O-PHOSPHOSERYL-TRNA(SEC) SELENIUM TRANSFERASE"/>
    <property type="match status" value="1"/>
</dbReference>
<proteinExistence type="inferred from homology"/>
<dbReference type="InterPro" id="IPR019872">
    <property type="entry name" value="Sec-tRNA_Se_transferase"/>
</dbReference>
<feature type="compositionally biased region" description="Pro residues" evidence="17">
    <location>
        <begin position="365"/>
        <end position="382"/>
    </location>
</feature>
<evidence type="ECO:0000256" key="11">
    <source>
        <dbReference type="ARBA" id="ARBA00022917"/>
    </source>
</evidence>
<evidence type="ECO:0000256" key="15">
    <source>
        <dbReference type="ARBA" id="ARBA00032693"/>
    </source>
</evidence>
<dbReference type="Gene3D" id="3.40.640.10">
    <property type="entry name" value="Type I PLP-dependent aspartate aminotransferase-like (Major domain)"/>
    <property type="match status" value="1"/>
</dbReference>
<evidence type="ECO:0000256" key="7">
    <source>
        <dbReference type="ARBA" id="ARBA00022555"/>
    </source>
</evidence>
<evidence type="ECO:0000313" key="18">
    <source>
        <dbReference type="EMBL" id="KAK2964252.1"/>
    </source>
</evidence>
<feature type="compositionally biased region" description="Pro residues" evidence="17">
    <location>
        <begin position="402"/>
        <end position="414"/>
    </location>
</feature>
<evidence type="ECO:0000256" key="13">
    <source>
        <dbReference type="ARBA" id="ARBA00030669"/>
    </source>
</evidence>
<evidence type="ECO:0000256" key="3">
    <source>
        <dbReference type="ARBA" id="ARBA00004822"/>
    </source>
</evidence>
<evidence type="ECO:0000256" key="12">
    <source>
        <dbReference type="ARBA" id="ARBA00023266"/>
    </source>
</evidence>
<keyword evidence="12" id="KW-0711">Selenium</keyword>
<keyword evidence="8" id="KW-0808">Transferase</keyword>
<accession>A0ABQ9YKH4</accession>
<keyword evidence="7" id="KW-0820">tRNA-binding</keyword>
<protein>
    <recommendedName>
        <fullName evidence="6">O-phosphoseryl-tRNA(Sec) selenium transferase</fullName>
        <ecNumber evidence="5">2.9.1.2</ecNumber>
    </recommendedName>
    <alternativeName>
        <fullName evidence="13">Selenocysteine synthase</fullName>
    </alternativeName>
    <alternativeName>
        <fullName evidence="14">Selenocysteinyl-tRNA(Sec) synthase</fullName>
    </alternativeName>
    <alternativeName>
        <fullName evidence="15">Sep-tRNA:Sec-tRNA synthase</fullName>
    </alternativeName>
</protein>
<comment type="catalytic activity">
    <reaction evidence="16">
        <text>O-phospho-L-seryl-tRNA(Sec) + selenophosphate + H2O = L-selenocysteinyl-tRNA(Sec) + 2 phosphate</text>
        <dbReference type="Rhea" id="RHEA:25041"/>
        <dbReference type="Rhea" id="RHEA-COMP:9743"/>
        <dbReference type="Rhea" id="RHEA-COMP:9947"/>
        <dbReference type="ChEBI" id="CHEBI:15377"/>
        <dbReference type="ChEBI" id="CHEBI:16144"/>
        <dbReference type="ChEBI" id="CHEBI:43474"/>
        <dbReference type="ChEBI" id="CHEBI:78551"/>
        <dbReference type="ChEBI" id="CHEBI:78573"/>
        <dbReference type="EC" id="2.9.1.2"/>
    </reaction>
</comment>
<evidence type="ECO:0000256" key="5">
    <source>
        <dbReference type="ARBA" id="ARBA00012464"/>
    </source>
</evidence>
<keyword evidence="11" id="KW-0648">Protein biosynthesis</keyword>
<keyword evidence="9" id="KW-0694">RNA-binding</keyword>
<evidence type="ECO:0000256" key="6">
    <source>
        <dbReference type="ARBA" id="ARBA00021963"/>
    </source>
</evidence>
<evidence type="ECO:0000256" key="1">
    <source>
        <dbReference type="ARBA" id="ARBA00001933"/>
    </source>
</evidence>
<evidence type="ECO:0000256" key="9">
    <source>
        <dbReference type="ARBA" id="ARBA00022884"/>
    </source>
</evidence>
<evidence type="ECO:0000256" key="8">
    <source>
        <dbReference type="ARBA" id="ARBA00022679"/>
    </source>
</evidence>
<name>A0ABQ9YKH4_9EUKA</name>
<dbReference type="EMBL" id="JARBJD010000003">
    <property type="protein sequence ID" value="KAK2964252.1"/>
    <property type="molecule type" value="Genomic_DNA"/>
</dbReference>
<evidence type="ECO:0000256" key="4">
    <source>
        <dbReference type="ARBA" id="ARBA00007037"/>
    </source>
</evidence>
<feature type="region of interest" description="Disordered" evidence="17">
    <location>
        <begin position="670"/>
        <end position="724"/>
    </location>
</feature>
<feature type="region of interest" description="Disordered" evidence="17">
    <location>
        <begin position="365"/>
        <end position="435"/>
    </location>
</feature>
<evidence type="ECO:0000256" key="14">
    <source>
        <dbReference type="ARBA" id="ARBA00032048"/>
    </source>
</evidence>
<comment type="caution">
    <text evidence="18">The sequence shown here is derived from an EMBL/GenBank/DDBJ whole genome shotgun (WGS) entry which is preliminary data.</text>
</comment>
<sequence>MSQNPLEVPRHHSGLSSVDAPDSVENINALPDQPLSETQISNLLLSLDSGFGELLEFKQSHFEPLSLEERSTHLLLRAVSNMFLDLFYSYGFRSCDECLILPCSSSICLNLLFNQGRIENKNRGTVVIVSQQYNTTLPELIIQAALIPSIVKRQVKEYPFASGEEKPQYEGICLETEQDMIEEEVKKIGSSNLSMLLSLVHPASALPLTSDPVSVYSKIAQKYDVPHFTLVGTNGLDKTVCTELEEAGQTGRIDGVIVDLATFLSLPMPVCCFLTSKSHPSPTLVQFLSQQMDTTVQLTMHLFSLLLSTGFDQFQDFLPRRLEMHSLLRRHLSLFFKKRNLPLLFSSPPFVLTYSLHALTSPLPPLPIPPPSHPTSSPPGSTPSPTQTSDDVQPSPSDENKPPPPPARPTPPIPKSLSDTKLAAPARPPPKVPLSIIPVVNKPKVPVRPPTDVFSSIKFLSVQMKINRVPSKIHYGVDSSMADSGSSSSPLLSTLPSSLLQSAVTVTIPFGCSEQQLGRIVTGIKKSVTALEHRKRELQGYGPVPTKTEQDQHLALSKSIIASTIHNTTDIPTQLEQDSPLTLNWETLLDDSEHVIADDRPANSISHINTHHSNAGQTDLVRCVRGPSIQNSYEWTQNHHFILQSINHTNSSDFPLIVIDSFSSQSSSDETLQLQNIPQSETLIPPQVERPKREDLPVLPPSQRPGGQSVNAPRSKAPARLRGK</sequence>
<keyword evidence="10" id="KW-0663">Pyridoxal phosphate</keyword>
<organism evidence="18 19">
    <name type="scientific">Blattamonas nauphoetae</name>
    <dbReference type="NCBI Taxonomy" id="2049346"/>
    <lineage>
        <taxon>Eukaryota</taxon>
        <taxon>Metamonada</taxon>
        <taxon>Preaxostyla</taxon>
        <taxon>Oxymonadida</taxon>
        <taxon>Blattamonas</taxon>
    </lineage>
</organism>
<evidence type="ECO:0000256" key="10">
    <source>
        <dbReference type="ARBA" id="ARBA00022898"/>
    </source>
</evidence>
<comment type="function">
    <text evidence="2">Converts O-phosphoseryl-tRNA(Sec) to selenocysteinyl-tRNA(Sec) required for selenoprotein biosynthesis.</text>
</comment>
<dbReference type="Pfam" id="PF05889">
    <property type="entry name" value="SepSecS"/>
    <property type="match status" value="1"/>
</dbReference>
<feature type="compositionally biased region" description="Polar residues" evidence="17">
    <location>
        <begin position="670"/>
        <end position="682"/>
    </location>
</feature>
<feature type="region of interest" description="Disordered" evidence="17">
    <location>
        <begin position="1"/>
        <end position="20"/>
    </location>
</feature>
<dbReference type="Proteomes" id="UP001281761">
    <property type="component" value="Unassembled WGS sequence"/>
</dbReference>